<sequence>MKKLLYTIALTSILISCGGGGGGDTPPDPVETNEAPSTPTLTYPTNNMLCIDNSVPFTWNVSSDPEGNTITYQIQVAKDNQFSQIAHTLTSTTAAQTIALEKGVAYYWRVKATDSKNASSNYSSTFQFYTEGTGVTNHLPFAPVLVKPVLNATVQTATATLEWTASDVDTSDALTYDVYVGTSNPPTAKLGDNISANSLTVSVNASTNYYWKVVVKDNKGGQTIGQIWNFVTD</sequence>
<evidence type="ECO:0000256" key="2">
    <source>
        <dbReference type="SAM" id="SignalP"/>
    </source>
</evidence>
<dbReference type="PROSITE" id="PS51257">
    <property type="entry name" value="PROKAR_LIPOPROTEIN"/>
    <property type="match status" value="1"/>
</dbReference>
<keyword evidence="7" id="KW-1185">Reference proteome</keyword>
<evidence type="ECO:0000256" key="1">
    <source>
        <dbReference type="SAM" id="MobiDB-lite"/>
    </source>
</evidence>
<dbReference type="InterPro" id="IPR003961">
    <property type="entry name" value="FN3_dom"/>
</dbReference>
<evidence type="ECO:0000313" key="4">
    <source>
        <dbReference type="EMBL" id="SFS38113.1"/>
    </source>
</evidence>
<keyword evidence="2" id="KW-0732">Signal</keyword>
<dbReference type="STRING" id="593133.SAMN04488006_0920"/>
<dbReference type="Proteomes" id="UP000199312">
    <property type="component" value="Unassembled WGS sequence"/>
</dbReference>
<dbReference type="SUPFAM" id="SSF49265">
    <property type="entry name" value="Fibronectin type III"/>
    <property type="match status" value="1"/>
</dbReference>
<dbReference type="OrthoDB" id="789771at2"/>
<organism evidence="4 7">
    <name type="scientific">Lutibacter maritimus</name>
    <dbReference type="NCBI Taxonomy" id="593133"/>
    <lineage>
        <taxon>Bacteria</taxon>
        <taxon>Pseudomonadati</taxon>
        <taxon>Bacteroidota</taxon>
        <taxon>Flavobacteriia</taxon>
        <taxon>Flavobacteriales</taxon>
        <taxon>Flavobacteriaceae</taxon>
        <taxon>Lutibacter</taxon>
    </lineage>
</organism>
<gene>
    <name evidence="4" type="ORF">SAMN04488006_0920</name>
    <name evidence="5" type="ORF">SAMN04488006_2608</name>
    <name evidence="6" type="ORF">SAMN04488006_2820</name>
</gene>
<dbReference type="InterPro" id="IPR036116">
    <property type="entry name" value="FN3_sf"/>
</dbReference>
<dbReference type="InterPro" id="IPR013783">
    <property type="entry name" value="Ig-like_fold"/>
</dbReference>
<dbReference type="Pfam" id="PF25788">
    <property type="entry name" value="Ig_Rha78A_N"/>
    <property type="match status" value="1"/>
</dbReference>
<proteinExistence type="predicted"/>
<evidence type="ECO:0000313" key="5">
    <source>
        <dbReference type="EMBL" id="SFS65585.1"/>
    </source>
</evidence>
<reference evidence="4" key="2">
    <citation type="submission" date="2016-10" db="EMBL/GenBank/DDBJ databases">
        <authorList>
            <person name="de Groot N.N."/>
        </authorList>
    </citation>
    <scope>NUCLEOTIDE SEQUENCE [LARGE SCALE GENOMIC DNA]</scope>
    <source>
        <strain evidence="4">DSM 24450</strain>
    </source>
</reference>
<dbReference type="RefSeq" id="WP_090223285.1">
    <property type="nucleotide sequence ID" value="NZ_FOZP01000002.1"/>
</dbReference>
<accession>A0A1I6PD72</accession>
<evidence type="ECO:0000313" key="7">
    <source>
        <dbReference type="Proteomes" id="UP000199312"/>
    </source>
</evidence>
<feature type="domain" description="Fibronectin type-III" evidence="3">
    <location>
        <begin position="35"/>
        <end position="133"/>
    </location>
</feature>
<dbReference type="Gene3D" id="2.60.40.10">
    <property type="entry name" value="Immunoglobulins"/>
    <property type="match status" value="2"/>
</dbReference>
<evidence type="ECO:0000313" key="6">
    <source>
        <dbReference type="EMBL" id="SFS72157.1"/>
    </source>
</evidence>
<dbReference type="EMBL" id="FOZP01000006">
    <property type="protein sequence ID" value="SFS65585.1"/>
    <property type="molecule type" value="Genomic_DNA"/>
</dbReference>
<feature type="chain" id="PRO_5011896253" description="Fibronectin type-III domain-containing protein" evidence="2">
    <location>
        <begin position="22"/>
        <end position="233"/>
    </location>
</feature>
<feature type="signal peptide" evidence="2">
    <location>
        <begin position="1"/>
        <end position="21"/>
    </location>
</feature>
<protein>
    <recommendedName>
        <fullName evidence="3">Fibronectin type-III domain-containing protein</fullName>
    </recommendedName>
</protein>
<evidence type="ECO:0000259" key="3">
    <source>
        <dbReference type="PROSITE" id="PS50853"/>
    </source>
</evidence>
<dbReference type="AlphaFoldDB" id="A0A1I6PD72"/>
<name>A0A1I6PD72_9FLAO</name>
<feature type="region of interest" description="Disordered" evidence="1">
    <location>
        <begin position="20"/>
        <end position="39"/>
    </location>
</feature>
<dbReference type="EMBL" id="FOZP01000002">
    <property type="protein sequence ID" value="SFS38113.1"/>
    <property type="molecule type" value="Genomic_DNA"/>
</dbReference>
<dbReference type="PROSITE" id="PS50853">
    <property type="entry name" value="FN3"/>
    <property type="match status" value="1"/>
</dbReference>
<dbReference type="EMBL" id="FOZP01000007">
    <property type="protein sequence ID" value="SFS72157.1"/>
    <property type="molecule type" value="Genomic_DNA"/>
</dbReference>
<reference evidence="7" key="1">
    <citation type="submission" date="2016-10" db="EMBL/GenBank/DDBJ databases">
        <authorList>
            <person name="Varghese N."/>
            <person name="Submissions S."/>
        </authorList>
    </citation>
    <scope>NUCLEOTIDE SEQUENCE [LARGE SCALE GENOMIC DNA]</scope>
    <source>
        <strain evidence="7">DSM 24450</strain>
    </source>
</reference>